<sequence length="263" mass="28480">YDPYSGGYSPLPPRTEQRGPVEPLGDVPDDAPPPPPPVDGPTENPEELIDAIANADGLDLFEHYANLARVSGSRDQGPFPTRAHALGDESMHAAFERISRHAEVRLAELEGRDAPSPEELVGLGPSRAEVFEASEALPTVRGADGYPIDARELLFLAISTDSADHSGIPRAAFLAEYQGGDYDDWLIEQIERDHGLTGLTKAHIDQLLADLREHARRGLPETIVVYRGDDGERVENFDRADLGPVSVAHGDDIYAEQMAAGYG</sequence>
<feature type="non-terminal residue" evidence="2">
    <location>
        <position position="263"/>
    </location>
</feature>
<protein>
    <submittedName>
        <fullName evidence="2">Uncharacterized protein</fullName>
    </submittedName>
</protein>
<accession>A0A382YLP1</accession>
<feature type="compositionally biased region" description="Pro residues" evidence="1">
    <location>
        <begin position="30"/>
        <end position="39"/>
    </location>
</feature>
<evidence type="ECO:0000256" key="1">
    <source>
        <dbReference type="SAM" id="MobiDB-lite"/>
    </source>
</evidence>
<dbReference type="EMBL" id="UINC01176840">
    <property type="protein sequence ID" value="SVD84163.1"/>
    <property type="molecule type" value="Genomic_DNA"/>
</dbReference>
<feature type="non-terminal residue" evidence="2">
    <location>
        <position position="1"/>
    </location>
</feature>
<evidence type="ECO:0000313" key="2">
    <source>
        <dbReference type="EMBL" id="SVD84163.1"/>
    </source>
</evidence>
<dbReference type="AlphaFoldDB" id="A0A382YLP1"/>
<name>A0A382YLP1_9ZZZZ</name>
<reference evidence="2" key="1">
    <citation type="submission" date="2018-05" db="EMBL/GenBank/DDBJ databases">
        <authorList>
            <person name="Lanie J.A."/>
            <person name="Ng W.-L."/>
            <person name="Kazmierczak K.M."/>
            <person name="Andrzejewski T.M."/>
            <person name="Davidsen T.M."/>
            <person name="Wayne K.J."/>
            <person name="Tettelin H."/>
            <person name="Glass J.I."/>
            <person name="Rusch D."/>
            <person name="Podicherti R."/>
            <person name="Tsui H.-C.T."/>
            <person name="Winkler M.E."/>
        </authorList>
    </citation>
    <scope>NUCLEOTIDE SEQUENCE</scope>
</reference>
<organism evidence="2">
    <name type="scientific">marine metagenome</name>
    <dbReference type="NCBI Taxonomy" id="408172"/>
    <lineage>
        <taxon>unclassified sequences</taxon>
        <taxon>metagenomes</taxon>
        <taxon>ecological metagenomes</taxon>
    </lineage>
</organism>
<gene>
    <name evidence="2" type="ORF">METZ01_LOCUS437017</name>
</gene>
<proteinExistence type="predicted"/>
<feature type="region of interest" description="Disordered" evidence="1">
    <location>
        <begin position="1"/>
        <end position="46"/>
    </location>
</feature>